<dbReference type="NCBIfam" id="NF046003">
    <property type="entry name" value="DxFTY_mem_plasm"/>
    <property type="match status" value="1"/>
</dbReference>
<feature type="compositionally biased region" description="Basic and acidic residues" evidence="1">
    <location>
        <begin position="231"/>
        <end position="245"/>
    </location>
</feature>
<keyword evidence="2" id="KW-0472">Membrane</keyword>
<dbReference type="KEGG" id="esx:ESOMN_v1c03210"/>
<proteinExistence type="predicted"/>
<feature type="transmembrane region" description="Helical" evidence="2">
    <location>
        <begin position="99"/>
        <end position="119"/>
    </location>
</feature>
<accession>A0A2K8P1C3</accession>
<keyword evidence="4" id="KW-1185">Reference proteome</keyword>
<feature type="transmembrane region" description="Helical" evidence="2">
    <location>
        <begin position="67"/>
        <end position="92"/>
    </location>
</feature>
<evidence type="ECO:0000256" key="1">
    <source>
        <dbReference type="SAM" id="MobiDB-lite"/>
    </source>
</evidence>
<feature type="transmembrane region" description="Helical" evidence="2">
    <location>
        <begin position="25"/>
        <end position="47"/>
    </location>
</feature>
<dbReference type="RefSeq" id="WP_024863226.1">
    <property type="nucleotide sequence ID" value="NZ_CP024965.1"/>
</dbReference>
<protein>
    <recommendedName>
        <fullName evidence="5">Transmembrane protein</fullName>
    </recommendedName>
</protein>
<organism evidence="3 4">
    <name type="scientific">Williamsoniiplasma somnilux</name>
    <dbReference type="NCBI Taxonomy" id="215578"/>
    <lineage>
        <taxon>Bacteria</taxon>
        <taxon>Bacillati</taxon>
        <taxon>Mycoplasmatota</taxon>
        <taxon>Mollicutes</taxon>
        <taxon>Entomoplasmatales</taxon>
        <taxon>Williamsoniiplasma</taxon>
    </lineage>
</organism>
<name>A0A2K8P1C3_9MOLU</name>
<dbReference type="AlphaFoldDB" id="A0A2K8P1C3"/>
<evidence type="ECO:0000313" key="4">
    <source>
        <dbReference type="Proteomes" id="UP000232230"/>
    </source>
</evidence>
<evidence type="ECO:0008006" key="5">
    <source>
        <dbReference type="Google" id="ProtNLM"/>
    </source>
</evidence>
<feature type="region of interest" description="Disordered" evidence="1">
    <location>
        <begin position="231"/>
        <end position="255"/>
    </location>
</feature>
<gene>
    <name evidence="3" type="ORF">ESOMN_v1c03210</name>
</gene>
<dbReference type="EMBL" id="CP024965">
    <property type="protein sequence ID" value="ATZ18703.1"/>
    <property type="molecule type" value="Genomic_DNA"/>
</dbReference>
<evidence type="ECO:0000256" key="2">
    <source>
        <dbReference type="SAM" id="Phobius"/>
    </source>
</evidence>
<feature type="compositionally biased region" description="Basic residues" evidence="1">
    <location>
        <begin position="246"/>
        <end position="255"/>
    </location>
</feature>
<sequence length="255" mass="29976">MDNNKNSNDNYWNKIRDFRLSRTPFWIGFGVTSLAIIAPIIVVWILLSADFANKSFNFYEQLPTPQTGYLALIVLLGFLIWSLMIVSIFFFTKLIKADLYTYTIAFWLTGVMLILNASWMQQWAANESIKIFLRFLFCLVGAAIGSIFGVILTTFARNYRFKIEEEDYEILKAYRNGQEVPNRKMLRFKKAEEDAAKREKNLQDLEDFKATLDQKLLENYDNLEIKQKEKKDKLKAKLDAKEKKQRDKHNKNKHN</sequence>
<dbReference type="Proteomes" id="UP000232230">
    <property type="component" value="Chromosome"/>
</dbReference>
<keyword evidence="2" id="KW-0812">Transmembrane</keyword>
<evidence type="ECO:0000313" key="3">
    <source>
        <dbReference type="EMBL" id="ATZ18703.1"/>
    </source>
</evidence>
<feature type="transmembrane region" description="Helical" evidence="2">
    <location>
        <begin position="131"/>
        <end position="152"/>
    </location>
</feature>
<keyword evidence="2" id="KW-1133">Transmembrane helix</keyword>
<reference evidence="3 4" key="1">
    <citation type="submission" date="2017-11" db="EMBL/GenBank/DDBJ databases">
        <title>Genome sequence of Entomoplasma somnilux PYAN-1 (ATCC 49194).</title>
        <authorList>
            <person name="Lo W.-S."/>
            <person name="Gasparich G.E."/>
            <person name="Kuo C.-H."/>
        </authorList>
    </citation>
    <scope>NUCLEOTIDE SEQUENCE [LARGE SCALE GENOMIC DNA]</scope>
    <source>
        <strain evidence="3 4">PYAN-1</strain>
    </source>
</reference>